<dbReference type="InterPro" id="IPR013626">
    <property type="entry name" value="PaO"/>
</dbReference>
<proteinExistence type="predicted"/>
<dbReference type="PANTHER" id="PTHR21266">
    <property type="entry name" value="IRON-SULFUR DOMAIN CONTAINING PROTEIN"/>
    <property type="match status" value="1"/>
</dbReference>
<accession>A0A438EM54</accession>
<evidence type="ECO:0000256" key="3">
    <source>
        <dbReference type="ARBA" id="ARBA00022946"/>
    </source>
</evidence>
<feature type="domain" description="Pheophorbide a oxygenase" evidence="7">
    <location>
        <begin position="132"/>
        <end position="178"/>
    </location>
</feature>
<dbReference type="Pfam" id="PF08417">
    <property type="entry name" value="PaO"/>
    <property type="match status" value="1"/>
</dbReference>
<evidence type="ECO:0000256" key="1">
    <source>
        <dbReference type="ARBA" id="ARBA00004370"/>
    </source>
</evidence>
<dbReference type="PANTHER" id="PTHR21266:SF32">
    <property type="entry name" value="CHOLESTEROL 7-DESATURASE NVD"/>
    <property type="match status" value="1"/>
</dbReference>
<dbReference type="GO" id="GO:0016020">
    <property type="term" value="C:membrane"/>
    <property type="evidence" value="ECO:0007669"/>
    <property type="project" value="UniProtKB-SubCell"/>
</dbReference>
<keyword evidence="3" id="KW-0809">Transit peptide</keyword>
<organism evidence="8 9">
    <name type="scientific">Vitis vinifera</name>
    <name type="common">Grape</name>
    <dbReference type="NCBI Taxonomy" id="29760"/>
    <lineage>
        <taxon>Eukaryota</taxon>
        <taxon>Viridiplantae</taxon>
        <taxon>Streptophyta</taxon>
        <taxon>Embryophyta</taxon>
        <taxon>Tracheophyta</taxon>
        <taxon>Spermatophyta</taxon>
        <taxon>Magnoliopsida</taxon>
        <taxon>eudicotyledons</taxon>
        <taxon>Gunneridae</taxon>
        <taxon>Pentapetalae</taxon>
        <taxon>rosids</taxon>
        <taxon>Vitales</taxon>
        <taxon>Vitaceae</taxon>
        <taxon>Viteae</taxon>
        <taxon>Vitis</taxon>
    </lineage>
</organism>
<evidence type="ECO:0000313" key="9">
    <source>
        <dbReference type="Proteomes" id="UP000288805"/>
    </source>
</evidence>
<keyword evidence="4" id="KW-1133">Transmembrane helix</keyword>
<comment type="caution">
    <text evidence="8">The sequence shown here is derived from an EMBL/GenBank/DDBJ whole genome shotgun (WGS) entry which is preliminary data.</text>
</comment>
<dbReference type="AlphaFoldDB" id="A0A438EM54"/>
<dbReference type="EMBL" id="QGNW01001243">
    <property type="protein sequence ID" value="RVW48757.1"/>
    <property type="molecule type" value="Genomic_DNA"/>
</dbReference>
<dbReference type="Proteomes" id="UP000288805">
    <property type="component" value="Unassembled WGS sequence"/>
</dbReference>
<reference evidence="8 9" key="1">
    <citation type="journal article" date="2018" name="PLoS Genet.">
        <title>Population sequencing reveals clonal diversity and ancestral inbreeding in the grapevine cultivar Chardonnay.</title>
        <authorList>
            <person name="Roach M.J."/>
            <person name="Johnson D.L."/>
            <person name="Bohlmann J."/>
            <person name="van Vuuren H.J."/>
            <person name="Jones S.J."/>
            <person name="Pretorius I.S."/>
            <person name="Schmidt S.A."/>
            <person name="Borneman A.R."/>
        </authorList>
    </citation>
    <scope>NUCLEOTIDE SEQUENCE [LARGE SCALE GENOMIC DNA]</scope>
    <source>
        <strain evidence="9">cv. Chardonnay</strain>
        <tissue evidence="8">Leaf</tissue>
    </source>
</reference>
<evidence type="ECO:0000313" key="8">
    <source>
        <dbReference type="EMBL" id="RVW48757.1"/>
    </source>
</evidence>
<comment type="subcellular location">
    <subcellularLocation>
        <location evidence="1">Membrane</location>
    </subcellularLocation>
</comment>
<keyword evidence="6" id="KW-0472">Membrane</keyword>
<evidence type="ECO:0000256" key="2">
    <source>
        <dbReference type="ARBA" id="ARBA00022692"/>
    </source>
</evidence>
<gene>
    <name evidence="8" type="primary">PTC52_8</name>
    <name evidence="8" type="ORF">CK203_076144</name>
</gene>
<evidence type="ECO:0000256" key="6">
    <source>
        <dbReference type="ARBA" id="ARBA00023136"/>
    </source>
</evidence>
<keyword evidence="2" id="KW-0812">Transmembrane</keyword>
<sequence>MVLDVVVWWDRNESEWKVFDDAVLIAFDKVSRFTHSRKHMQLFIQVLCRMELSWFWPNTDPQFKDIIMKKRPPYIPELDDLSYTKSMGARDFPFGVVACQEQIYSTLCVLYLFGFLAYQSNESVSSGLTKEEPSSHVSPKSALLFLICVPVSPGNSRLIWTSPRNFGLWTDQVTPVCLYCYFLPRSLRLGPSNWHKPCFFQQSQMPHIVAFRAWLRKYSGGQLDRGTEFNRALFQLLPREQLMDRYDLNFRYWSHVVKCSRCSVHTKWLQGLHWYPWQPYALQLQGACLSSSTHMPSADTSVSLAIQKIEHHIALYGTVRLSTEKNNGGLCTDKCAVPANLFGLLEVSGRRHHSRNGPDSAESYEVIVYLALEGDVPRIRTRDLNLDSCPPGTI</sequence>
<name>A0A438EM54_VITVI</name>
<evidence type="ECO:0000259" key="7">
    <source>
        <dbReference type="Pfam" id="PF08417"/>
    </source>
</evidence>
<protein>
    <submittedName>
        <fullName evidence="8">Protochlorophyllide-dependent translocon component 52, chloroplastic</fullName>
    </submittedName>
</protein>
<keyword evidence="5" id="KW-0560">Oxidoreductase</keyword>
<dbReference type="InterPro" id="IPR050584">
    <property type="entry name" value="Cholesterol_7-desaturase"/>
</dbReference>
<dbReference type="GO" id="GO:0010277">
    <property type="term" value="F:chlorophyllide a oxygenase activity"/>
    <property type="evidence" value="ECO:0007669"/>
    <property type="project" value="InterPro"/>
</dbReference>
<evidence type="ECO:0000256" key="5">
    <source>
        <dbReference type="ARBA" id="ARBA00023002"/>
    </source>
</evidence>
<evidence type="ECO:0000256" key="4">
    <source>
        <dbReference type="ARBA" id="ARBA00022989"/>
    </source>
</evidence>